<dbReference type="Proteomes" id="UP000887458">
    <property type="component" value="Unassembled WGS sequence"/>
</dbReference>
<feature type="transmembrane region" description="Helical" evidence="1">
    <location>
        <begin position="150"/>
        <end position="171"/>
    </location>
</feature>
<gene>
    <name evidence="2" type="ORF">DERP_009527</name>
</gene>
<keyword evidence="1" id="KW-0472">Membrane</keyword>
<keyword evidence="3" id="KW-1185">Reference proteome</keyword>
<keyword evidence="1" id="KW-0812">Transmembrane</keyword>
<evidence type="ECO:0000256" key="1">
    <source>
        <dbReference type="SAM" id="Phobius"/>
    </source>
</evidence>
<proteinExistence type="predicted"/>
<protein>
    <submittedName>
        <fullName evidence="2">Uncharacterized protein</fullName>
    </submittedName>
</protein>
<reference evidence="2 3" key="2">
    <citation type="journal article" date="2022" name="Mol. Biol. Evol.">
        <title>Comparative Genomics Reveals Insights into the Divergent Evolution of Astigmatic Mites and Household Pest Adaptations.</title>
        <authorList>
            <person name="Xiong Q."/>
            <person name="Wan A.T."/>
            <person name="Liu X."/>
            <person name="Fung C.S."/>
            <person name="Xiao X."/>
            <person name="Malainual N."/>
            <person name="Hou J."/>
            <person name="Wang L."/>
            <person name="Wang M."/>
            <person name="Yang K.Y."/>
            <person name="Cui Y."/>
            <person name="Leung E.L."/>
            <person name="Nong W."/>
            <person name="Shin S.K."/>
            <person name="Au S.W."/>
            <person name="Jeong K.Y."/>
            <person name="Chew F.T."/>
            <person name="Hui J.H."/>
            <person name="Leung T.F."/>
            <person name="Tungtrongchitr A."/>
            <person name="Zhong N."/>
            <person name="Liu Z."/>
            <person name="Tsui S.K."/>
        </authorList>
    </citation>
    <scope>NUCLEOTIDE SEQUENCE [LARGE SCALE GENOMIC DNA]</scope>
    <source>
        <strain evidence="2">Derp</strain>
    </source>
</reference>
<organism evidence="2 3">
    <name type="scientific">Dermatophagoides pteronyssinus</name>
    <name type="common">European house dust mite</name>
    <dbReference type="NCBI Taxonomy" id="6956"/>
    <lineage>
        <taxon>Eukaryota</taxon>
        <taxon>Metazoa</taxon>
        <taxon>Ecdysozoa</taxon>
        <taxon>Arthropoda</taxon>
        <taxon>Chelicerata</taxon>
        <taxon>Arachnida</taxon>
        <taxon>Acari</taxon>
        <taxon>Acariformes</taxon>
        <taxon>Sarcoptiformes</taxon>
        <taxon>Astigmata</taxon>
        <taxon>Psoroptidia</taxon>
        <taxon>Analgoidea</taxon>
        <taxon>Pyroglyphidae</taxon>
        <taxon>Dermatophagoidinae</taxon>
        <taxon>Dermatophagoides</taxon>
    </lineage>
</organism>
<dbReference type="EMBL" id="NJHN03000117">
    <property type="protein sequence ID" value="KAH9413928.1"/>
    <property type="molecule type" value="Genomic_DNA"/>
</dbReference>
<feature type="transmembrane region" description="Helical" evidence="1">
    <location>
        <begin position="126"/>
        <end position="144"/>
    </location>
</feature>
<feature type="transmembrane region" description="Helical" evidence="1">
    <location>
        <begin position="51"/>
        <end position="72"/>
    </location>
</feature>
<evidence type="ECO:0000313" key="3">
    <source>
        <dbReference type="Proteomes" id="UP000887458"/>
    </source>
</evidence>
<keyword evidence="1" id="KW-1133">Transmembrane helix</keyword>
<feature type="transmembrane region" description="Helical" evidence="1">
    <location>
        <begin position="92"/>
        <end position="114"/>
    </location>
</feature>
<accession>A0ABQ8IUD0</accession>
<evidence type="ECO:0000313" key="2">
    <source>
        <dbReference type="EMBL" id="KAH9413928.1"/>
    </source>
</evidence>
<comment type="caution">
    <text evidence="2">The sequence shown here is derived from an EMBL/GenBank/DDBJ whole genome shotgun (WGS) entry which is preliminary data.</text>
</comment>
<reference evidence="2 3" key="1">
    <citation type="journal article" date="2018" name="J. Allergy Clin. Immunol.">
        <title>High-quality assembly of Dermatophagoides pteronyssinus genome and transcriptome reveals a wide range of novel allergens.</title>
        <authorList>
            <person name="Liu X.Y."/>
            <person name="Yang K.Y."/>
            <person name="Wang M.Q."/>
            <person name="Kwok J.S."/>
            <person name="Zeng X."/>
            <person name="Yang Z."/>
            <person name="Xiao X.J."/>
            <person name="Lau C.P."/>
            <person name="Li Y."/>
            <person name="Huang Z.M."/>
            <person name="Ba J.G."/>
            <person name="Yim A.K."/>
            <person name="Ouyang C.Y."/>
            <person name="Ngai S.M."/>
            <person name="Chan T.F."/>
            <person name="Leung E.L."/>
            <person name="Liu L."/>
            <person name="Liu Z.G."/>
            <person name="Tsui S.K."/>
        </authorList>
    </citation>
    <scope>NUCLEOTIDE SEQUENCE [LARGE SCALE GENOMIC DNA]</scope>
    <source>
        <strain evidence="2">Derp</strain>
    </source>
</reference>
<sequence>MSESEQSTIPSNSNMIQSKQTDMNESNVMICSSSKQIEMKRLEGFYRKKHAIMFLTTLIMVLSAAAFIYTLVTKDEVAKLIHQTKPEISAESAAQGLVLIMGILISFIFTYSLIGMFGAMYESYPLSLTFLILNLIGLVATASMASYTTFFHTLLSLIIDVLLIALTYFFVQDLRDLRHLPQPHLSSPKLLESTG</sequence>
<name>A0ABQ8IUD0_DERPT</name>